<dbReference type="Proteomes" id="UP000289372">
    <property type="component" value="Unassembled WGS sequence"/>
</dbReference>
<dbReference type="Pfam" id="PF05065">
    <property type="entry name" value="Phage_capsid"/>
    <property type="match status" value="1"/>
</dbReference>
<dbReference type="Gene3D" id="3.30.2400.10">
    <property type="entry name" value="Major capsid protein gp5"/>
    <property type="match status" value="1"/>
</dbReference>
<dbReference type="InterPro" id="IPR054612">
    <property type="entry name" value="Phage_capsid-like_C"/>
</dbReference>
<name>A0AAQ1BVC2_XANPE</name>
<proteinExistence type="predicted"/>
<gene>
    <name evidence="5" type="ORF">DB769_16840</name>
</gene>
<evidence type="ECO:0000259" key="4">
    <source>
        <dbReference type="Pfam" id="PF05065"/>
    </source>
</evidence>
<reference evidence="5 6" key="1">
    <citation type="submission" date="2018-02" db="EMBL/GenBank/DDBJ databases">
        <title>Characterization of Xanthomonas diversity in transplant houses and field plants.</title>
        <authorList>
            <person name="Abrahamian P."/>
            <person name="Timilsina S."/>
            <person name="Minsavage G.V."/>
            <person name="Goss E.M."/>
            <person name="Jones J.B."/>
            <person name="Vallad G.E."/>
        </authorList>
    </citation>
    <scope>NUCLEOTIDE SEQUENCE [LARGE SCALE GENOMIC DNA]</scope>
    <source>
        <strain evidence="5 6">GEV2132</strain>
    </source>
</reference>
<evidence type="ECO:0000256" key="3">
    <source>
        <dbReference type="SAM" id="SignalP"/>
    </source>
</evidence>
<feature type="domain" description="Phage capsid-like C-terminal" evidence="4">
    <location>
        <begin position="170"/>
        <end position="438"/>
    </location>
</feature>
<feature type="coiled-coil region" evidence="2">
    <location>
        <begin position="68"/>
        <end position="116"/>
    </location>
</feature>
<comment type="subcellular location">
    <subcellularLocation>
        <location evidence="1">Virion</location>
    </subcellularLocation>
</comment>
<accession>A0AAQ1BVC2</accession>
<dbReference type="SUPFAM" id="SSF56563">
    <property type="entry name" value="Major capsid protein gp5"/>
    <property type="match status" value="1"/>
</dbReference>
<evidence type="ECO:0000313" key="6">
    <source>
        <dbReference type="Proteomes" id="UP000289372"/>
    </source>
</evidence>
<dbReference type="AlphaFoldDB" id="A0AAQ1BVC2"/>
<dbReference type="Gene3D" id="3.30.2320.10">
    <property type="entry name" value="hypothetical protein PF0899 domain"/>
    <property type="match status" value="1"/>
</dbReference>
<keyword evidence="3" id="KW-0732">Signal</keyword>
<feature type="chain" id="PRO_5044476450" evidence="3">
    <location>
        <begin position="25"/>
        <end position="442"/>
    </location>
</feature>
<evidence type="ECO:0000313" key="5">
    <source>
        <dbReference type="EMBL" id="RXD51371.1"/>
    </source>
</evidence>
<dbReference type="NCBIfam" id="TIGR01554">
    <property type="entry name" value="major_cap_HK97"/>
    <property type="match status" value="1"/>
</dbReference>
<evidence type="ECO:0000256" key="2">
    <source>
        <dbReference type="SAM" id="Coils"/>
    </source>
</evidence>
<protein>
    <submittedName>
        <fullName evidence="5">Phage major capsid protein</fullName>
    </submittedName>
</protein>
<dbReference type="EMBL" id="PUUL01000103">
    <property type="protein sequence ID" value="RXD51371.1"/>
    <property type="molecule type" value="Genomic_DNA"/>
</dbReference>
<organism evidence="5 6">
    <name type="scientific">Xanthomonas perforans</name>
    <dbReference type="NCBI Taxonomy" id="442694"/>
    <lineage>
        <taxon>Bacteria</taxon>
        <taxon>Pseudomonadati</taxon>
        <taxon>Pseudomonadota</taxon>
        <taxon>Gammaproteobacteria</taxon>
        <taxon>Lysobacterales</taxon>
        <taxon>Lysobacteraceae</taxon>
        <taxon>Xanthomonas</taxon>
    </lineage>
</organism>
<feature type="signal peptide" evidence="3">
    <location>
        <begin position="1"/>
        <end position="24"/>
    </location>
</feature>
<dbReference type="RefSeq" id="WP_080952937.1">
    <property type="nucleotide sequence ID" value="NZ_CP116309.1"/>
</dbReference>
<sequence>MKKYSIWLALFALAALVVAFDASAATAIHHILSPDLAGAMMAGPVLAALPEGIQAELKRIGDDVKAMAEKAQDEIKASAKMAEDTRAKVDDLLLKQGELQANLQNAEQMIAKIEANGAGGDVQHQSYGQQFVGSDEFKSFAGKTTPRGRVDMTFQAAITSLTTDADGSAGDLVQTTRVPGVIAPPDRRLTVRDLITPGRMDGNALEYVKETGFTNNAGMVAETAKKPESSLKFDMVSTTAKVIAHYMKASRQILSDASQLASYIDGRLRYGLAFKEEQQLLSGDGTGQNLLGIIPQASAYASPLDIAGATIIDQVRLAMLQAQLAEFPASGIVMNPIDWARIELLKDTTGRYIIGNPQGTIGATLWNLPVVATAAIAEDKFLTGAFRLGAQVFDRWQARVEVATENEDDFVKNMVTILAEERLALAVYRPEAFIYGDFGNVA</sequence>
<comment type="caution">
    <text evidence="5">The sequence shown here is derived from an EMBL/GenBank/DDBJ whole genome shotgun (WGS) entry which is preliminary data.</text>
</comment>
<keyword evidence="2" id="KW-0175">Coiled coil</keyword>
<dbReference type="InterPro" id="IPR024455">
    <property type="entry name" value="Phage_capsid"/>
</dbReference>
<evidence type="ECO:0000256" key="1">
    <source>
        <dbReference type="ARBA" id="ARBA00004328"/>
    </source>
</evidence>